<dbReference type="Proteomes" id="UP001054945">
    <property type="component" value="Unassembled WGS sequence"/>
</dbReference>
<gene>
    <name evidence="1" type="ORF">CEXT_63981</name>
</gene>
<comment type="caution">
    <text evidence="1">The sequence shown here is derived from an EMBL/GenBank/DDBJ whole genome shotgun (WGS) entry which is preliminary data.</text>
</comment>
<evidence type="ECO:0000313" key="1">
    <source>
        <dbReference type="EMBL" id="GIX69114.1"/>
    </source>
</evidence>
<sequence>MISPQLLKAVRSSVKKATNAISSLSRHSSKLSIRVKLSDPSSSSLIRPIIIISYKTHHHHLLSDPSSSSLIRPIIITSYQTHHHHLLSDPSSSSLIRPIHFYAAPVWITISVIRLRRLQVI</sequence>
<dbReference type="EMBL" id="BPLR01019548">
    <property type="protein sequence ID" value="GIX69114.1"/>
    <property type="molecule type" value="Genomic_DNA"/>
</dbReference>
<organism evidence="1 2">
    <name type="scientific">Caerostris extrusa</name>
    <name type="common">Bark spider</name>
    <name type="synonym">Caerostris bankana</name>
    <dbReference type="NCBI Taxonomy" id="172846"/>
    <lineage>
        <taxon>Eukaryota</taxon>
        <taxon>Metazoa</taxon>
        <taxon>Ecdysozoa</taxon>
        <taxon>Arthropoda</taxon>
        <taxon>Chelicerata</taxon>
        <taxon>Arachnida</taxon>
        <taxon>Araneae</taxon>
        <taxon>Araneomorphae</taxon>
        <taxon>Entelegynae</taxon>
        <taxon>Araneoidea</taxon>
        <taxon>Araneidae</taxon>
        <taxon>Caerostris</taxon>
    </lineage>
</organism>
<dbReference type="AlphaFoldDB" id="A0AAV4M9U2"/>
<evidence type="ECO:0000313" key="2">
    <source>
        <dbReference type="Proteomes" id="UP001054945"/>
    </source>
</evidence>
<proteinExistence type="predicted"/>
<accession>A0AAV4M9U2</accession>
<protein>
    <submittedName>
        <fullName evidence="1">Uncharacterized protein</fullName>
    </submittedName>
</protein>
<reference evidence="1 2" key="1">
    <citation type="submission" date="2021-06" db="EMBL/GenBank/DDBJ databases">
        <title>Caerostris extrusa draft genome.</title>
        <authorList>
            <person name="Kono N."/>
            <person name="Arakawa K."/>
        </authorList>
    </citation>
    <scope>NUCLEOTIDE SEQUENCE [LARGE SCALE GENOMIC DNA]</scope>
</reference>
<name>A0AAV4M9U2_CAEEX</name>
<keyword evidence="2" id="KW-1185">Reference proteome</keyword>